<dbReference type="InterPro" id="IPR003593">
    <property type="entry name" value="AAA+_ATPase"/>
</dbReference>
<dbReference type="PANTHER" id="PTHR43335:SF4">
    <property type="entry name" value="ABC TRANSPORTER, ATP-BINDING PROTEIN"/>
    <property type="match status" value="1"/>
</dbReference>
<keyword evidence="3" id="KW-0547">Nucleotide-binding</keyword>
<evidence type="ECO:0000313" key="6">
    <source>
        <dbReference type="EMBL" id="QSB06803.1"/>
    </source>
</evidence>
<dbReference type="SUPFAM" id="SSF52540">
    <property type="entry name" value="P-loop containing nucleoside triphosphate hydrolases"/>
    <property type="match status" value="1"/>
</dbReference>
<name>A0A895XTI8_9ACTN</name>
<feature type="domain" description="ABC transporter" evidence="5">
    <location>
        <begin position="7"/>
        <end position="237"/>
    </location>
</feature>
<dbReference type="PROSITE" id="PS50893">
    <property type="entry name" value="ABC_TRANSPORTER_2"/>
    <property type="match status" value="1"/>
</dbReference>
<sequence length="244" mass="26674">MAPTDTLTTHNLTRHYPSGEGVHNINLTIHHGEIHALVGLNGAGKTTLMRLLLGMLKPDHGTVTLLGHNLQTTKPQLWTHVGHAVGTPPVYAELTTQANLTTAAKLRAVPPHHITTAVDNVLTDLNLEKYRHIRARNLSAGNRQRLGIATGLLHHPQLLILDEPTNALDPAGVISLRKVLLDLARNGTGILVSSHHLDEVARVADRITVINRGHTIGSLQPGTTDIEHEFFNLVWNDDQHRGEE</sequence>
<organism evidence="6 7">
    <name type="scientific">Natronoglycomyces albus</name>
    <dbReference type="NCBI Taxonomy" id="2811108"/>
    <lineage>
        <taxon>Bacteria</taxon>
        <taxon>Bacillati</taxon>
        <taxon>Actinomycetota</taxon>
        <taxon>Actinomycetes</taxon>
        <taxon>Glycomycetales</taxon>
        <taxon>Glycomycetaceae</taxon>
        <taxon>Natronoglycomyces</taxon>
    </lineage>
</organism>
<keyword evidence="2" id="KW-0813">Transport</keyword>
<comment type="similarity">
    <text evidence="1">Belongs to the ABC transporter superfamily.</text>
</comment>
<dbReference type="GO" id="GO:0016887">
    <property type="term" value="F:ATP hydrolysis activity"/>
    <property type="evidence" value="ECO:0007669"/>
    <property type="project" value="InterPro"/>
</dbReference>
<dbReference type="RefSeq" id="WP_213172810.1">
    <property type="nucleotide sequence ID" value="NZ_CP070496.1"/>
</dbReference>
<keyword evidence="4 6" id="KW-0067">ATP-binding</keyword>
<dbReference type="SMART" id="SM00382">
    <property type="entry name" value="AAA"/>
    <property type="match status" value="1"/>
</dbReference>
<dbReference type="Gene3D" id="3.40.50.300">
    <property type="entry name" value="P-loop containing nucleotide triphosphate hydrolases"/>
    <property type="match status" value="1"/>
</dbReference>
<dbReference type="AlphaFoldDB" id="A0A895XTI8"/>
<evidence type="ECO:0000313" key="7">
    <source>
        <dbReference type="Proteomes" id="UP000662939"/>
    </source>
</evidence>
<evidence type="ECO:0000259" key="5">
    <source>
        <dbReference type="PROSITE" id="PS50893"/>
    </source>
</evidence>
<proteinExistence type="inferred from homology"/>
<protein>
    <submittedName>
        <fullName evidence="6">ABC transporter ATP-binding protein</fullName>
    </submittedName>
</protein>
<gene>
    <name evidence="6" type="ORF">JQS30_07925</name>
</gene>
<dbReference type="GO" id="GO:0005524">
    <property type="term" value="F:ATP binding"/>
    <property type="evidence" value="ECO:0007669"/>
    <property type="project" value="UniProtKB-KW"/>
</dbReference>
<dbReference type="KEGG" id="nav:JQS30_07925"/>
<accession>A0A895XTI8</accession>
<reference evidence="6" key="1">
    <citation type="submission" date="2021-02" db="EMBL/GenBank/DDBJ databases">
        <title>Natronoglycomyces albus gen. nov., sp. nov, a haloalkaliphilic actinobacterium from a soda solonchak soil.</title>
        <authorList>
            <person name="Sorokin D.Y."/>
            <person name="Khijniak T.V."/>
            <person name="Zakharycheva A.P."/>
            <person name="Boueva O.V."/>
            <person name="Ariskina E.V."/>
            <person name="Hahnke R.L."/>
            <person name="Bunk B."/>
            <person name="Sproer C."/>
            <person name="Schumann P."/>
            <person name="Evtushenko L.I."/>
            <person name="Kublanov I.V."/>
        </authorList>
    </citation>
    <scope>NUCLEOTIDE SEQUENCE</scope>
    <source>
        <strain evidence="6">DSM 106290</strain>
    </source>
</reference>
<evidence type="ECO:0000256" key="2">
    <source>
        <dbReference type="ARBA" id="ARBA00022448"/>
    </source>
</evidence>
<dbReference type="PANTHER" id="PTHR43335">
    <property type="entry name" value="ABC TRANSPORTER, ATP-BINDING PROTEIN"/>
    <property type="match status" value="1"/>
</dbReference>
<dbReference type="PROSITE" id="PS00211">
    <property type="entry name" value="ABC_TRANSPORTER_1"/>
    <property type="match status" value="1"/>
</dbReference>
<dbReference type="InterPro" id="IPR003439">
    <property type="entry name" value="ABC_transporter-like_ATP-bd"/>
</dbReference>
<evidence type="ECO:0000256" key="4">
    <source>
        <dbReference type="ARBA" id="ARBA00022840"/>
    </source>
</evidence>
<evidence type="ECO:0000256" key="3">
    <source>
        <dbReference type="ARBA" id="ARBA00022741"/>
    </source>
</evidence>
<keyword evidence="7" id="KW-1185">Reference proteome</keyword>
<dbReference type="EMBL" id="CP070496">
    <property type="protein sequence ID" value="QSB06803.1"/>
    <property type="molecule type" value="Genomic_DNA"/>
</dbReference>
<dbReference type="InterPro" id="IPR017871">
    <property type="entry name" value="ABC_transporter-like_CS"/>
</dbReference>
<evidence type="ECO:0000256" key="1">
    <source>
        <dbReference type="ARBA" id="ARBA00005417"/>
    </source>
</evidence>
<dbReference type="Proteomes" id="UP000662939">
    <property type="component" value="Chromosome"/>
</dbReference>
<dbReference type="Pfam" id="PF00005">
    <property type="entry name" value="ABC_tran"/>
    <property type="match status" value="1"/>
</dbReference>
<dbReference type="InterPro" id="IPR027417">
    <property type="entry name" value="P-loop_NTPase"/>
</dbReference>